<accession>A0A565A781</accession>
<dbReference type="VEuPathDB" id="PlasmoDB:PVX_109778"/>
<feature type="transmembrane region" description="Helical" evidence="1">
    <location>
        <begin position="15"/>
        <end position="33"/>
    </location>
</feature>
<dbReference type="Proteomes" id="UP000220605">
    <property type="component" value="Unassembled WGS sequence"/>
</dbReference>
<feature type="transmembrane region" description="Helical" evidence="1">
    <location>
        <begin position="167"/>
        <end position="184"/>
    </location>
</feature>
<reference evidence="2" key="1">
    <citation type="submission" date="2016-07" db="EMBL/GenBank/DDBJ databases">
        <authorList>
            <consortium name="Pathogen Informatics"/>
        </authorList>
    </citation>
    <scope>NUCLEOTIDE SEQUENCE</scope>
</reference>
<protein>
    <submittedName>
        <fullName evidence="2">Uncharacterized protein</fullName>
    </submittedName>
</protein>
<dbReference type="VEuPathDB" id="PlasmoDB:PVW1_060032700"/>
<dbReference type="VEuPathDB" id="PlasmoDB:PVPAM_000023800"/>
<keyword evidence="1" id="KW-0812">Transmembrane</keyword>
<organism evidence="2">
    <name type="scientific">Plasmodium vivax</name>
    <name type="common">malaria parasite P. vivax</name>
    <dbReference type="NCBI Taxonomy" id="5855"/>
    <lineage>
        <taxon>Eukaryota</taxon>
        <taxon>Sar</taxon>
        <taxon>Alveolata</taxon>
        <taxon>Apicomplexa</taxon>
        <taxon>Aconoidasida</taxon>
        <taxon>Haemosporida</taxon>
        <taxon>Plasmodiidae</taxon>
        <taxon>Plasmodium</taxon>
        <taxon>Plasmodium (Plasmodium)</taxon>
    </lineage>
</organism>
<keyword evidence="1" id="KW-0472">Membrane</keyword>
<dbReference type="AlphaFoldDB" id="A0A565A781"/>
<name>A0A565A781_PLAVI</name>
<dbReference type="EMBL" id="FLZR02000044">
    <property type="protein sequence ID" value="VVA00183.1"/>
    <property type="molecule type" value="Genomic_DNA"/>
</dbReference>
<dbReference type="OrthoDB" id="10430453at2759"/>
<gene>
    <name evidence="2" type="ORF">PVP01_0008960</name>
</gene>
<dbReference type="InterPro" id="IPR022139">
    <property type="entry name" value="Fam-L/Fam-M-like_plasmodium"/>
</dbReference>
<feature type="transmembrane region" description="Helical" evidence="1">
    <location>
        <begin position="229"/>
        <end position="247"/>
    </location>
</feature>
<dbReference type="Pfam" id="PF12420">
    <property type="entry name" value="DUF3671"/>
    <property type="match status" value="1"/>
</dbReference>
<proteinExistence type="predicted"/>
<sequence length="248" mass="29341">MAITKINNMTYRSSLHFLTIIVTFIILTWIHKYHNDENIIIKSLENRGKLDISLDIRTHRLLAKHDYKNEFPSKRLQNEVSYNRDNYKLEKGKGNNNAFEQLKQGRSNHVDDYLKCYKNRYSKKKGLSKLDCYYEKLLFNSFNKMDKYKQQKNISIGKIKRIICTKYGLPLFLLALFPLLSFILPEIKIGEVHSNNISTCKATMKSNSTNTLQSLTHDNCNWDDIKAPYLQYTFVILFVCNFIYYYIL</sequence>
<evidence type="ECO:0000256" key="1">
    <source>
        <dbReference type="SAM" id="Phobius"/>
    </source>
</evidence>
<keyword evidence="1" id="KW-1133">Transmembrane helix</keyword>
<dbReference type="VEuPathDB" id="PlasmoDB:PVP01_0008960"/>
<evidence type="ECO:0000313" key="2">
    <source>
        <dbReference type="EMBL" id="VVA00183.1"/>
    </source>
</evidence>